<dbReference type="PANTHER" id="PTHR33048">
    <property type="entry name" value="PTH11-LIKE INTEGRAL MEMBRANE PROTEIN (AFU_ORTHOLOGUE AFUA_5G11245)"/>
    <property type="match status" value="1"/>
</dbReference>
<feature type="transmembrane region" description="Helical" evidence="7">
    <location>
        <begin position="108"/>
        <end position="131"/>
    </location>
</feature>
<evidence type="ECO:0000256" key="6">
    <source>
        <dbReference type="SAM" id="MobiDB-lite"/>
    </source>
</evidence>
<comment type="subcellular location">
    <subcellularLocation>
        <location evidence="1">Membrane</location>
        <topology evidence="1">Multi-pass membrane protein</topology>
    </subcellularLocation>
</comment>
<proteinExistence type="inferred from homology"/>
<evidence type="ECO:0000256" key="7">
    <source>
        <dbReference type="SAM" id="Phobius"/>
    </source>
</evidence>
<sequence>MFYIANASYVSSTAFMKLALLFQFLRVFKNDSIDSDDSKTSDTAGRTFLRRTCQVLIVIVAAWGATFSFLAWVPCLPVSTYWDGVTNQDPDHRGTCYGFGISTDRTAFIAHTAINMGLDICVLAIPVPLYLGNTVSSSARSSTPGTMVIRSSLRTRAGVIVLLLLGALVNVFAAWRLALLIGSGGSVLETYVDSTFYAPDTVLLSSLEVNLASICASVPIFWPVLRQQVFRILVTREVEIVRDERPGDDDSDDEDDVAKLKQRQADNDGHGHYDDAFIRDQVDPLRPGTSAGVETRVRSETVAQKTRRWRLRM</sequence>
<evidence type="ECO:0000313" key="10">
    <source>
        <dbReference type="Proteomes" id="UP000031575"/>
    </source>
</evidence>
<dbReference type="InterPro" id="IPR049326">
    <property type="entry name" value="Rhodopsin_dom_fungi"/>
</dbReference>
<organism evidence="9 10">
    <name type="scientific">Sporothrix brasiliensis 5110</name>
    <dbReference type="NCBI Taxonomy" id="1398154"/>
    <lineage>
        <taxon>Eukaryota</taxon>
        <taxon>Fungi</taxon>
        <taxon>Dikarya</taxon>
        <taxon>Ascomycota</taxon>
        <taxon>Pezizomycotina</taxon>
        <taxon>Sordariomycetes</taxon>
        <taxon>Sordariomycetidae</taxon>
        <taxon>Ophiostomatales</taxon>
        <taxon>Ophiostomataceae</taxon>
        <taxon>Sporothrix</taxon>
    </lineage>
</organism>
<dbReference type="Pfam" id="PF20684">
    <property type="entry name" value="Fung_rhodopsin"/>
    <property type="match status" value="1"/>
</dbReference>
<protein>
    <recommendedName>
        <fullName evidence="8">Rhodopsin domain-containing protein</fullName>
    </recommendedName>
</protein>
<keyword evidence="4 7" id="KW-0472">Membrane</keyword>
<evidence type="ECO:0000313" key="9">
    <source>
        <dbReference type="EMBL" id="KIH92495.1"/>
    </source>
</evidence>
<name>A0A0C2J0H1_9PEZI</name>
<keyword evidence="2 7" id="KW-0812">Transmembrane</keyword>
<dbReference type="VEuPathDB" id="FungiDB:SPBR_03087"/>
<comment type="caution">
    <text evidence="9">The sequence shown here is derived from an EMBL/GenBank/DDBJ whole genome shotgun (WGS) entry which is preliminary data.</text>
</comment>
<accession>A0A0C2J0H1</accession>
<reference evidence="9 10" key="1">
    <citation type="journal article" date="2014" name="BMC Genomics">
        <title>Comparative genomics of the major fungal agents of human and animal Sporotrichosis: Sporothrix schenckii and Sporothrix brasiliensis.</title>
        <authorList>
            <person name="Teixeira M.M."/>
            <person name="de Almeida L.G."/>
            <person name="Kubitschek-Barreira P."/>
            <person name="Alves F.L."/>
            <person name="Kioshima E.S."/>
            <person name="Abadio A.K."/>
            <person name="Fernandes L."/>
            <person name="Derengowski L.S."/>
            <person name="Ferreira K.S."/>
            <person name="Souza R.C."/>
            <person name="Ruiz J.C."/>
            <person name="de Andrade N.C."/>
            <person name="Paes H.C."/>
            <person name="Nicola A.M."/>
            <person name="Albuquerque P."/>
            <person name="Gerber A.L."/>
            <person name="Martins V.P."/>
            <person name="Peconick L.D."/>
            <person name="Neto A.V."/>
            <person name="Chaucanez C.B."/>
            <person name="Silva P.A."/>
            <person name="Cunha O.L."/>
            <person name="de Oliveira F.F."/>
            <person name="dos Santos T.C."/>
            <person name="Barros A.L."/>
            <person name="Soares M.A."/>
            <person name="de Oliveira L.M."/>
            <person name="Marini M.M."/>
            <person name="Villalobos-Duno H."/>
            <person name="Cunha M.M."/>
            <person name="de Hoog S."/>
            <person name="da Silveira J.F."/>
            <person name="Henrissat B."/>
            <person name="Nino-Vega G.A."/>
            <person name="Cisalpino P.S."/>
            <person name="Mora-Montes H.M."/>
            <person name="Almeida S.R."/>
            <person name="Stajich J.E."/>
            <person name="Lopes-Bezerra L.M."/>
            <person name="Vasconcelos A.T."/>
            <person name="Felipe M.S."/>
        </authorList>
    </citation>
    <scope>NUCLEOTIDE SEQUENCE [LARGE SCALE GENOMIC DNA]</scope>
    <source>
        <strain evidence="9 10">5110</strain>
    </source>
</reference>
<feature type="region of interest" description="Disordered" evidence="6">
    <location>
        <begin position="244"/>
        <end position="273"/>
    </location>
</feature>
<keyword evidence="3 7" id="KW-1133">Transmembrane helix</keyword>
<dbReference type="GO" id="GO:0016020">
    <property type="term" value="C:membrane"/>
    <property type="evidence" value="ECO:0007669"/>
    <property type="project" value="UniProtKB-SubCell"/>
</dbReference>
<gene>
    <name evidence="9" type="ORF">SPBR_03087</name>
</gene>
<feature type="domain" description="Rhodopsin" evidence="8">
    <location>
        <begin position="2"/>
        <end position="226"/>
    </location>
</feature>
<comment type="similarity">
    <text evidence="5">Belongs to the SAT4 family.</text>
</comment>
<dbReference type="EMBL" id="AWTV01000006">
    <property type="protein sequence ID" value="KIH92495.1"/>
    <property type="molecule type" value="Genomic_DNA"/>
</dbReference>
<evidence type="ECO:0000256" key="1">
    <source>
        <dbReference type="ARBA" id="ARBA00004141"/>
    </source>
</evidence>
<dbReference type="OrthoDB" id="61113at2759"/>
<dbReference type="GeneID" id="63676311"/>
<keyword evidence="10" id="KW-1185">Reference proteome</keyword>
<evidence type="ECO:0000256" key="2">
    <source>
        <dbReference type="ARBA" id="ARBA00022692"/>
    </source>
</evidence>
<evidence type="ECO:0000256" key="4">
    <source>
        <dbReference type="ARBA" id="ARBA00023136"/>
    </source>
</evidence>
<dbReference type="InterPro" id="IPR052337">
    <property type="entry name" value="SAT4-like"/>
</dbReference>
<feature type="transmembrane region" description="Helical" evidence="7">
    <location>
        <begin position="157"/>
        <end position="182"/>
    </location>
</feature>
<feature type="transmembrane region" description="Helical" evidence="7">
    <location>
        <begin position="202"/>
        <end position="225"/>
    </location>
</feature>
<dbReference type="PANTHER" id="PTHR33048:SF47">
    <property type="entry name" value="INTEGRAL MEMBRANE PROTEIN-RELATED"/>
    <property type="match status" value="1"/>
</dbReference>
<evidence type="ECO:0000259" key="8">
    <source>
        <dbReference type="Pfam" id="PF20684"/>
    </source>
</evidence>
<feature type="transmembrane region" description="Helical" evidence="7">
    <location>
        <begin position="55"/>
        <end position="73"/>
    </location>
</feature>
<dbReference type="AlphaFoldDB" id="A0A0C2J0H1"/>
<dbReference type="HOGENOM" id="CLU_028200_9_0_1"/>
<feature type="compositionally biased region" description="Basic and acidic residues" evidence="6">
    <location>
        <begin position="257"/>
        <end position="273"/>
    </location>
</feature>
<evidence type="ECO:0000256" key="3">
    <source>
        <dbReference type="ARBA" id="ARBA00022989"/>
    </source>
</evidence>
<dbReference type="RefSeq" id="XP_040620505.1">
    <property type="nucleotide sequence ID" value="XM_040761390.1"/>
</dbReference>
<evidence type="ECO:0000256" key="5">
    <source>
        <dbReference type="ARBA" id="ARBA00038359"/>
    </source>
</evidence>
<dbReference type="Proteomes" id="UP000031575">
    <property type="component" value="Unassembled WGS sequence"/>
</dbReference>
<feature type="compositionally biased region" description="Acidic residues" evidence="6">
    <location>
        <begin position="246"/>
        <end position="256"/>
    </location>
</feature>